<reference evidence="9" key="1">
    <citation type="journal article" date="2023" name="Insect Mol. Biol.">
        <title>Genome sequencing provides insights into the evolution of gene families encoding plant cell wall-degrading enzymes in longhorned beetles.</title>
        <authorList>
            <person name="Shin N.R."/>
            <person name="Okamura Y."/>
            <person name="Kirsch R."/>
            <person name="Pauchet Y."/>
        </authorList>
    </citation>
    <scope>NUCLEOTIDE SEQUENCE</scope>
    <source>
        <strain evidence="9">AMC_N1</strain>
    </source>
</reference>
<evidence type="ECO:0000256" key="4">
    <source>
        <dbReference type="ARBA" id="ARBA00022801"/>
    </source>
</evidence>
<protein>
    <recommendedName>
        <fullName evidence="7">Carboxylic ester hydrolase</fullName>
        <ecNumber evidence="7">3.1.1.-</ecNumber>
    </recommendedName>
</protein>
<dbReference type="EC" id="3.1.1.-" evidence="7"/>
<comment type="similarity">
    <text evidence="2">Belongs to the 'GDXG' lipolytic enzyme family.</text>
</comment>
<dbReference type="SUPFAM" id="SSF53474">
    <property type="entry name" value="alpha/beta-Hydrolases"/>
    <property type="match status" value="1"/>
</dbReference>
<evidence type="ECO:0000256" key="5">
    <source>
        <dbReference type="ARBA" id="ARBA00023157"/>
    </source>
</evidence>
<dbReference type="Proteomes" id="UP001162162">
    <property type="component" value="Unassembled WGS sequence"/>
</dbReference>
<dbReference type="EMBL" id="JAPWTK010000004">
    <property type="protein sequence ID" value="KAJ8961875.1"/>
    <property type="molecule type" value="Genomic_DNA"/>
</dbReference>
<feature type="chain" id="PRO_5043110223" description="Carboxylic ester hydrolase" evidence="7">
    <location>
        <begin position="19"/>
        <end position="544"/>
    </location>
</feature>
<keyword evidence="5" id="KW-1015">Disulfide bond</keyword>
<dbReference type="Pfam" id="PF00135">
    <property type="entry name" value="COesterase"/>
    <property type="match status" value="1"/>
</dbReference>
<dbReference type="PROSITE" id="PS01173">
    <property type="entry name" value="LIPASE_GDXG_HIS"/>
    <property type="match status" value="1"/>
</dbReference>
<evidence type="ECO:0000256" key="1">
    <source>
        <dbReference type="ARBA" id="ARBA00005964"/>
    </source>
</evidence>
<dbReference type="InterPro" id="IPR029058">
    <property type="entry name" value="AB_hydrolase_fold"/>
</dbReference>
<dbReference type="AlphaFoldDB" id="A0AAV8ZER8"/>
<evidence type="ECO:0000313" key="10">
    <source>
        <dbReference type="Proteomes" id="UP001162162"/>
    </source>
</evidence>
<name>A0AAV8ZER8_9CUCU</name>
<evidence type="ECO:0000256" key="2">
    <source>
        <dbReference type="ARBA" id="ARBA00010515"/>
    </source>
</evidence>
<evidence type="ECO:0000256" key="6">
    <source>
        <dbReference type="ARBA" id="ARBA00023180"/>
    </source>
</evidence>
<dbReference type="InterPro" id="IPR019826">
    <property type="entry name" value="Carboxylesterase_B_AS"/>
</dbReference>
<dbReference type="InterPro" id="IPR019819">
    <property type="entry name" value="Carboxylesterase_B_CS"/>
</dbReference>
<evidence type="ECO:0000313" key="9">
    <source>
        <dbReference type="EMBL" id="KAJ8961875.1"/>
    </source>
</evidence>
<dbReference type="GO" id="GO:0052689">
    <property type="term" value="F:carboxylic ester hydrolase activity"/>
    <property type="evidence" value="ECO:0007669"/>
    <property type="project" value="UniProtKB-KW"/>
</dbReference>
<dbReference type="PROSITE" id="PS00941">
    <property type="entry name" value="CARBOXYLESTERASE_B_2"/>
    <property type="match status" value="1"/>
</dbReference>
<evidence type="ECO:0000256" key="3">
    <source>
        <dbReference type="ARBA" id="ARBA00022487"/>
    </source>
</evidence>
<dbReference type="InterPro" id="IPR050309">
    <property type="entry name" value="Type-B_Carboxylest/Lipase"/>
</dbReference>
<organism evidence="9 10">
    <name type="scientific">Aromia moschata</name>
    <dbReference type="NCBI Taxonomy" id="1265417"/>
    <lineage>
        <taxon>Eukaryota</taxon>
        <taxon>Metazoa</taxon>
        <taxon>Ecdysozoa</taxon>
        <taxon>Arthropoda</taxon>
        <taxon>Hexapoda</taxon>
        <taxon>Insecta</taxon>
        <taxon>Pterygota</taxon>
        <taxon>Neoptera</taxon>
        <taxon>Endopterygota</taxon>
        <taxon>Coleoptera</taxon>
        <taxon>Polyphaga</taxon>
        <taxon>Cucujiformia</taxon>
        <taxon>Chrysomeloidea</taxon>
        <taxon>Cerambycidae</taxon>
        <taxon>Cerambycinae</taxon>
        <taxon>Callichromatini</taxon>
        <taxon>Aromia</taxon>
    </lineage>
</organism>
<keyword evidence="10" id="KW-1185">Reference proteome</keyword>
<comment type="similarity">
    <text evidence="1 7">Belongs to the type-B carboxylesterase/lipase family.</text>
</comment>
<keyword evidence="6" id="KW-0325">Glycoprotein</keyword>
<dbReference type="PANTHER" id="PTHR11559">
    <property type="entry name" value="CARBOXYLESTERASE"/>
    <property type="match status" value="1"/>
</dbReference>
<keyword evidence="3" id="KW-0719">Serine esterase</keyword>
<dbReference type="CDD" id="cd00312">
    <property type="entry name" value="Esterase_lipase"/>
    <property type="match status" value="1"/>
</dbReference>
<proteinExistence type="inferred from homology"/>
<keyword evidence="4 7" id="KW-0378">Hydrolase</keyword>
<dbReference type="Gene3D" id="3.40.50.1820">
    <property type="entry name" value="alpha/beta hydrolase"/>
    <property type="match status" value="1"/>
</dbReference>
<evidence type="ECO:0000259" key="8">
    <source>
        <dbReference type="Pfam" id="PF00135"/>
    </source>
</evidence>
<feature type="domain" description="Carboxylesterase type B" evidence="8">
    <location>
        <begin position="24"/>
        <end position="516"/>
    </location>
</feature>
<sequence length="544" mass="61314">MYYADIFFFCLLYYVGNANLSTPPEVITPLGKVQGEWKISYEGRQYASFLGIPYAKPPIENLRFKEPQPVEPWIGIWNATQAYTCPQYPLGLKHEAIGDEDCLYINVFIPTTDQQKLDVVVHIHGGGYFSGSGLAHLHPKYVMDRDIALVTFNYRLGALGFLSTEDELVPGNNGLKDQVLALKWVQENIASFGGDPNSVTLTGFSAGAGSVHLHYFSQLSKGLFHRGWSFSGVATSHWAISEAISKRTKKLATVVGCPTSKSRDLVECLKTRPARLLLEKTKYVRDSPVNIAFGPMVEKAAQKPFLSEHPYTLLTKKEVLDVPWITSVVRNEALFIVQLVLKIHKEINEKWIDIAPYILFAQQLIGKNDILNKIRKFYFGEEPIGFNTIDKLEKMITDKLFKVSAETSAKLQARNTKSPVYFYLFNYGEGQNGFLDLFMPDQRSPGVSHGDDMIYFFGGHITKNLSESDTRLKNACLDMLYSYAKNGVPSFQGVDWLPISGNDLTFLNITSPDDIKMETTQDLTNTGVFWEELNVLENKFKDEL</sequence>
<dbReference type="InterPro" id="IPR002018">
    <property type="entry name" value="CarbesteraseB"/>
</dbReference>
<dbReference type="InterPro" id="IPR002168">
    <property type="entry name" value="Lipase_GDXG_HIS_AS"/>
</dbReference>
<feature type="signal peptide" evidence="7">
    <location>
        <begin position="1"/>
        <end position="18"/>
    </location>
</feature>
<accession>A0AAV8ZER8</accession>
<evidence type="ECO:0000256" key="7">
    <source>
        <dbReference type="RuleBase" id="RU361235"/>
    </source>
</evidence>
<dbReference type="PROSITE" id="PS00122">
    <property type="entry name" value="CARBOXYLESTERASE_B_1"/>
    <property type="match status" value="1"/>
</dbReference>
<keyword evidence="7" id="KW-0732">Signal</keyword>
<comment type="caution">
    <text evidence="9">The sequence shown here is derived from an EMBL/GenBank/DDBJ whole genome shotgun (WGS) entry which is preliminary data.</text>
</comment>
<gene>
    <name evidence="9" type="ORF">NQ318_021493</name>
</gene>